<organism evidence="1 2">
    <name type="scientific">Hygrophoropsis aurantiaca</name>
    <dbReference type="NCBI Taxonomy" id="72124"/>
    <lineage>
        <taxon>Eukaryota</taxon>
        <taxon>Fungi</taxon>
        <taxon>Dikarya</taxon>
        <taxon>Basidiomycota</taxon>
        <taxon>Agaricomycotina</taxon>
        <taxon>Agaricomycetes</taxon>
        <taxon>Agaricomycetidae</taxon>
        <taxon>Boletales</taxon>
        <taxon>Coniophorineae</taxon>
        <taxon>Hygrophoropsidaceae</taxon>
        <taxon>Hygrophoropsis</taxon>
    </lineage>
</organism>
<proteinExistence type="predicted"/>
<evidence type="ECO:0000313" key="1">
    <source>
        <dbReference type="EMBL" id="KAH7905110.1"/>
    </source>
</evidence>
<evidence type="ECO:0000313" key="2">
    <source>
        <dbReference type="Proteomes" id="UP000790377"/>
    </source>
</evidence>
<accession>A0ACB7ZV66</accession>
<sequence>MVLYQCKGAIMGSSAQEMLTGGIYDRPRDLNIVVPQGGSIGFEHWLNDCGYENEENIVVRGNLITVSEAKGQDLFQILVNGPSTADMNLMTAEPYMAIPMLWLFRALVGPAGRQDMEAGTHFGNINGGRINVQPDTRFMGNGCSAWCPSIWRTVRADENIAVVNWARRYSVYSIAQNSQTEWRLLPTCMNPFCDSYNGRVQWPVPGTRYEIARRQRDIVDHNPVSRSRQESKGSARTFCQVCAMNVIEEAMLPCNVEEKNIDLIGTILRR</sequence>
<keyword evidence="2" id="KW-1185">Reference proteome</keyword>
<dbReference type="EMBL" id="MU268270">
    <property type="protein sequence ID" value="KAH7905110.1"/>
    <property type="molecule type" value="Genomic_DNA"/>
</dbReference>
<protein>
    <submittedName>
        <fullName evidence="1">Uncharacterized protein</fullName>
    </submittedName>
</protein>
<reference evidence="1" key="1">
    <citation type="journal article" date="2021" name="New Phytol.">
        <title>Evolutionary innovations through gain and loss of genes in the ectomycorrhizal Boletales.</title>
        <authorList>
            <person name="Wu G."/>
            <person name="Miyauchi S."/>
            <person name="Morin E."/>
            <person name="Kuo A."/>
            <person name="Drula E."/>
            <person name="Varga T."/>
            <person name="Kohler A."/>
            <person name="Feng B."/>
            <person name="Cao Y."/>
            <person name="Lipzen A."/>
            <person name="Daum C."/>
            <person name="Hundley H."/>
            <person name="Pangilinan J."/>
            <person name="Johnson J."/>
            <person name="Barry K."/>
            <person name="LaButti K."/>
            <person name="Ng V."/>
            <person name="Ahrendt S."/>
            <person name="Min B."/>
            <person name="Choi I.G."/>
            <person name="Park H."/>
            <person name="Plett J.M."/>
            <person name="Magnuson J."/>
            <person name="Spatafora J.W."/>
            <person name="Nagy L.G."/>
            <person name="Henrissat B."/>
            <person name="Grigoriev I.V."/>
            <person name="Yang Z.L."/>
            <person name="Xu J."/>
            <person name="Martin F.M."/>
        </authorList>
    </citation>
    <scope>NUCLEOTIDE SEQUENCE</scope>
    <source>
        <strain evidence="1">ATCC 28755</strain>
    </source>
</reference>
<comment type="caution">
    <text evidence="1">The sequence shown here is derived from an EMBL/GenBank/DDBJ whole genome shotgun (WGS) entry which is preliminary data.</text>
</comment>
<dbReference type="Proteomes" id="UP000790377">
    <property type="component" value="Unassembled WGS sequence"/>
</dbReference>
<name>A0ACB7ZV66_9AGAM</name>
<gene>
    <name evidence="1" type="ORF">BJ138DRAFT_1106255</name>
</gene>